<feature type="transmembrane region" description="Helical" evidence="2">
    <location>
        <begin position="43"/>
        <end position="65"/>
    </location>
</feature>
<proteinExistence type="predicted"/>
<gene>
    <name evidence="3" type="ORF">BLX24_21350</name>
</gene>
<reference evidence="3 4" key="1">
    <citation type="submission" date="2016-10" db="EMBL/GenBank/DDBJ databases">
        <title>Arsenicibacter rosenii gen. nov., sp. nov., an efficient arsenic-methylating bacterium isolated from an arsenic-contaminated paddy soil.</title>
        <authorList>
            <person name="Huang K."/>
        </authorList>
    </citation>
    <scope>NUCLEOTIDE SEQUENCE [LARGE SCALE GENOMIC DNA]</scope>
    <source>
        <strain evidence="3 4">SM-1</strain>
    </source>
</reference>
<keyword evidence="2" id="KW-1133">Transmembrane helix</keyword>
<comment type="caution">
    <text evidence="3">The sequence shown here is derived from an EMBL/GenBank/DDBJ whole genome shotgun (WGS) entry which is preliminary data.</text>
</comment>
<evidence type="ECO:0000256" key="1">
    <source>
        <dbReference type="SAM" id="MobiDB-lite"/>
    </source>
</evidence>
<dbReference type="EMBL" id="MORL01000015">
    <property type="protein sequence ID" value="OIN57105.1"/>
    <property type="molecule type" value="Genomic_DNA"/>
</dbReference>
<protein>
    <submittedName>
        <fullName evidence="3">Uncharacterized protein</fullName>
    </submittedName>
</protein>
<organism evidence="3 4">
    <name type="scientific">Arsenicibacter rosenii</name>
    <dbReference type="NCBI Taxonomy" id="1750698"/>
    <lineage>
        <taxon>Bacteria</taxon>
        <taxon>Pseudomonadati</taxon>
        <taxon>Bacteroidota</taxon>
        <taxon>Cytophagia</taxon>
        <taxon>Cytophagales</taxon>
        <taxon>Spirosomataceae</taxon>
        <taxon>Arsenicibacter</taxon>
    </lineage>
</organism>
<dbReference type="AlphaFoldDB" id="A0A1S2VFN9"/>
<keyword evidence="2" id="KW-0812">Transmembrane</keyword>
<feature type="region of interest" description="Disordered" evidence="1">
    <location>
        <begin position="83"/>
        <end position="104"/>
    </location>
</feature>
<accession>A0A1S2VFN9</accession>
<dbReference type="OrthoDB" id="1099872at2"/>
<dbReference type="RefSeq" id="WP_071505241.1">
    <property type="nucleotide sequence ID" value="NZ_MORL01000015.1"/>
</dbReference>
<evidence type="ECO:0000313" key="4">
    <source>
        <dbReference type="Proteomes" id="UP000181790"/>
    </source>
</evidence>
<keyword evidence="4" id="KW-1185">Reference proteome</keyword>
<dbReference type="Proteomes" id="UP000181790">
    <property type="component" value="Unassembled WGS sequence"/>
</dbReference>
<evidence type="ECO:0000256" key="2">
    <source>
        <dbReference type="SAM" id="Phobius"/>
    </source>
</evidence>
<name>A0A1S2VFN9_9BACT</name>
<keyword evidence="2" id="KW-0472">Membrane</keyword>
<sequence>MTSFAIMGFVALGIIAFLGMTFVTMALWNWLVPSLFKGPRLRFVQALGLVFLTRLFIGFGGPGHVGGHAGPWMKHGKEHPAVTKEAPYCKPEEGIQKKSTTTEL</sequence>
<evidence type="ECO:0000313" key="3">
    <source>
        <dbReference type="EMBL" id="OIN57105.1"/>
    </source>
</evidence>
<feature type="transmembrane region" description="Helical" evidence="2">
    <location>
        <begin position="6"/>
        <end position="31"/>
    </location>
</feature>